<sequence length="287" mass="30310">MAVIVVGSSGCAAIRQRGATQEQAALGRQMCREGVDALECGELANAQKLLRTAAAADPDYGDARRHLAEALWRSGDHREALTHAELACQCDPLDAHGAVRAGQMRLDQGDASRAIEWATQAIAVEQRLASAWALRGRALWNRGETDLAVADLQQALRYAPDDEALLRDLAQLYHTSGDERRTLTTLHQLLDAYAPGEEPVEVLAMTGSAYLSMGRPQDAADTLREAAARGEAPATLLCQLAEAEAACGRLPEAIAGAQRALAADAGHGPAHALLARLAAGGAETSIR</sequence>
<dbReference type="Proteomes" id="UP000318995">
    <property type="component" value="Unassembled WGS sequence"/>
</dbReference>
<evidence type="ECO:0000256" key="1">
    <source>
        <dbReference type="PROSITE-ProRule" id="PRU00339"/>
    </source>
</evidence>
<dbReference type="EMBL" id="SJPH01000008">
    <property type="protein sequence ID" value="TWT41603.1"/>
    <property type="molecule type" value="Genomic_DNA"/>
</dbReference>
<keyword evidence="3" id="KW-1185">Reference proteome</keyword>
<keyword evidence="1" id="KW-0802">TPR repeat</keyword>
<dbReference type="InterPro" id="IPR019734">
    <property type="entry name" value="TPR_rpt"/>
</dbReference>
<dbReference type="Gene3D" id="1.25.40.10">
    <property type="entry name" value="Tetratricopeptide repeat domain"/>
    <property type="match status" value="2"/>
</dbReference>
<reference evidence="2 3" key="1">
    <citation type="submission" date="2019-02" db="EMBL/GenBank/DDBJ databases">
        <title>Deep-cultivation of Planctomycetes and their phenomic and genomic characterization uncovers novel biology.</title>
        <authorList>
            <person name="Wiegand S."/>
            <person name="Jogler M."/>
            <person name="Boedeker C."/>
            <person name="Pinto D."/>
            <person name="Vollmers J."/>
            <person name="Rivas-Marin E."/>
            <person name="Kohn T."/>
            <person name="Peeters S.H."/>
            <person name="Heuer A."/>
            <person name="Rast P."/>
            <person name="Oberbeckmann S."/>
            <person name="Bunk B."/>
            <person name="Jeske O."/>
            <person name="Meyerdierks A."/>
            <person name="Storesund J.E."/>
            <person name="Kallscheuer N."/>
            <person name="Luecker S."/>
            <person name="Lage O.M."/>
            <person name="Pohl T."/>
            <person name="Merkel B.J."/>
            <person name="Hornburger P."/>
            <person name="Mueller R.-W."/>
            <person name="Bruemmer F."/>
            <person name="Labrenz M."/>
            <person name="Spormann A.M."/>
            <person name="Op Den Camp H."/>
            <person name="Overmann J."/>
            <person name="Amann R."/>
            <person name="Jetten M.S.M."/>
            <person name="Mascher T."/>
            <person name="Medema M.H."/>
            <person name="Devos D.P."/>
            <person name="Kaster A.-K."/>
            <person name="Ovreas L."/>
            <person name="Rohde M."/>
            <person name="Galperin M.Y."/>
            <person name="Jogler C."/>
        </authorList>
    </citation>
    <scope>NUCLEOTIDE SEQUENCE [LARGE SCALE GENOMIC DNA]</scope>
    <source>
        <strain evidence="2 3">Pla111</strain>
    </source>
</reference>
<organism evidence="2 3">
    <name type="scientific">Botrimarina hoheduenensis</name>
    <dbReference type="NCBI Taxonomy" id="2528000"/>
    <lineage>
        <taxon>Bacteria</taxon>
        <taxon>Pseudomonadati</taxon>
        <taxon>Planctomycetota</taxon>
        <taxon>Planctomycetia</taxon>
        <taxon>Pirellulales</taxon>
        <taxon>Lacipirellulaceae</taxon>
        <taxon>Botrimarina</taxon>
    </lineage>
</organism>
<feature type="repeat" description="TPR" evidence="1">
    <location>
        <begin position="129"/>
        <end position="162"/>
    </location>
</feature>
<accession>A0A5C5VTY6</accession>
<evidence type="ECO:0000313" key="2">
    <source>
        <dbReference type="EMBL" id="TWT41603.1"/>
    </source>
</evidence>
<dbReference type="PANTHER" id="PTHR12558">
    <property type="entry name" value="CELL DIVISION CYCLE 16,23,27"/>
    <property type="match status" value="1"/>
</dbReference>
<dbReference type="AlphaFoldDB" id="A0A5C5VTY6"/>
<dbReference type="SMART" id="SM00028">
    <property type="entry name" value="TPR"/>
    <property type="match status" value="6"/>
</dbReference>
<proteinExistence type="predicted"/>
<comment type="caution">
    <text evidence="2">The sequence shown here is derived from an EMBL/GenBank/DDBJ whole genome shotgun (WGS) entry which is preliminary data.</text>
</comment>
<evidence type="ECO:0000313" key="3">
    <source>
        <dbReference type="Proteomes" id="UP000318995"/>
    </source>
</evidence>
<dbReference type="PROSITE" id="PS50005">
    <property type="entry name" value="TPR"/>
    <property type="match status" value="1"/>
</dbReference>
<gene>
    <name evidence="2" type="ORF">Pla111_29800</name>
</gene>
<dbReference type="Pfam" id="PF13432">
    <property type="entry name" value="TPR_16"/>
    <property type="match status" value="3"/>
</dbReference>
<name>A0A5C5VTY6_9BACT</name>
<dbReference type="InterPro" id="IPR011990">
    <property type="entry name" value="TPR-like_helical_dom_sf"/>
</dbReference>
<protein>
    <submittedName>
        <fullName evidence="2">Tetratricopeptide repeat protein</fullName>
    </submittedName>
</protein>
<dbReference type="PANTHER" id="PTHR12558:SF13">
    <property type="entry name" value="CELL DIVISION CYCLE PROTEIN 27 HOMOLOG"/>
    <property type="match status" value="1"/>
</dbReference>
<dbReference type="SUPFAM" id="SSF48452">
    <property type="entry name" value="TPR-like"/>
    <property type="match status" value="2"/>
</dbReference>